<feature type="region of interest" description="Disordered" evidence="1">
    <location>
        <begin position="141"/>
        <end position="181"/>
    </location>
</feature>
<proteinExistence type="predicted"/>
<keyword evidence="3" id="KW-1185">Reference proteome</keyword>
<feature type="compositionally biased region" description="Low complexity" evidence="1">
    <location>
        <begin position="154"/>
        <end position="179"/>
    </location>
</feature>
<dbReference type="RefSeq" id="XP_025597749.1">
    <property type="nucleotide sequence ID" value="XM_025745333.1"/>
</dbReference>
<name>A0A316Z6S3_9BASI</name>
<dbReference type="GeneID" id="37272877"/>
<evidence type="ECO:0000256" key="1">
    <source>
        <dbReference type="SAM" id="MobiDB-lite"/>
    </source>
</evidence>
<sequence length="231" mass="23505">MMTLHAPAPRRPIPLLRRRGHAHSSSLSSSSGSGSHAALLGVTSASTFASAPVSRAPSSRSAAPAAAQPPCTPPRDARRSIAAQLEDAAADQDATPTRARTVDASGSLCADHGERIARAASPGLLPPLSPSTLHLEALRRSASPAGRTGGASDASSSRCTSAAPTTAPSSPAPSSGLAAMHPHTPRAAFGLATVHSPIPRDWTLNPLARRRLDAVFLEAETRAVDAAKHSS</sequence>
<organism evidence="2 3">
    <name type="scientific">Tilletiopsis washingtonensis</name>
    <dbReference type="NCBI Taxonomy" id="58919"/>
    <lineage>
        <taxon>Eukaryota</taxon>
        <taxon>Fungi</taxon>
        <taxon>Dikarya</taxon>
        <taxon>Basidiomycota</taxon>
        <taxon>Ustilaginomycotina</taxon>
        <taxon>Exobasidiomycetes</taxon>
        <taxon>Entylomatales</taxon>
        <taxon>Entylomatales incertae sedis</taxon>
        <taxon>Tilletiopsis</taxon>
    </lineage>
</organism>
<feature type="compositionally biased region" description="Low complexity" evidence="1">
    <location>
        <begin position="23"/>
        <end position="36"/>
    </location>
</feature>
<feature type="compositionally biased region" description="Low complexity" evidence="1">
    <location>
        <begin position="49"/>
        <end position="69"/>
    </location>
</feature>
<accession>A0A316Z6S3</accession>
<feature type="region of interest" description="Disordered" evidence="1">
    <location>
        <begin position="48"/>
        <end position="78"/>
    </location>
</feature>
<reference evidence="2 3" key="1">
    <citation type="journal article" date="2018" name="Mol. Biol. Evol.">
        <title>Broad Genomic Sampling Reveals a Smut Pathogenic Ancestry of the Fungal Clade Ustilaginomycotina.</title>
        <authorList>
            <person name="Kijpornyongpan T."/>
            <person name="Mondo S.J."/>
            <person name="Barry K."/>
            <person name="Sandor L."/>
            <person name="Lee J."/>
            <person name="Lipzen A."/>
            <person name="Pangilinan J."/>
            <person name="LaButti K."/>
            <person name="Hainaut M."/>
            <person name="Henrissat B."/>
            <person name="Grigoriev I.V."/>
            <person name="Spatafora J.W."/>
            <person name="Aime M.C."/>
        </authorList>
    </citation>
    <scope>NUCLEOTIDE SEQUENCE [LARGE SCALE GENOMIC DNA]</scope>
    <source>
        <strain evidence="2 3">MCA 4186</strain>
    </source>
</reference>
<protein>
    <submittedName>
        <fullName evidence="2">Uncharacterized protein</fullName>
    </submittedName>
</protein>
<gene>
    <name evidence="2" type="ORF">FA09DRAFT_361275</name>
</gene>
<evidence type="ECO:0000313" key="3">
    <source>
        <dbReference type="Proteomes" id="UP000245946"/>
    </source>
</evidence>
<dbReference type="EMBL" id="KZ819295">
    <property type="protein sequence ID" value="PWN97470.1"/>
    <property type="molecule type" value="Genomic_DNA"/>
</dbReference>
<dbReference type="Proteomes" id="UP000245946">
    <property type="component" value="Unassembled WGS sequence"/>
</dbReference>
<feature type="region of interest" description="Disordered" evidence="1">
    <location>
        <begin position="1"/>
        <end position="36"/>
    </location>
</feature>
<dbReference type="AlphaFoldDB" id="A0A316Z6S3"/>
<evidence type="ECO:0000313" key="2">
    <source>
        <dbReference type="EMBL" id="PWN97470.1"/>
    </source>
</evidence>